<evidence type="ECO:0000256" key="6">
    <source>
        <dbReference type="ARBA" id="ARBA00023237"/>
    </source>
</evidence>
<dbReference type="GO" id="GO:0071973">
    <property type="term" value="P:bacterial-type flagellum-dependent cell motility"/>
    <property type="evidence" value="ECO:0007669"/>
    <property type="project" value="InterPro"/>
</dbReference>
<keyword evidence="10" id="KW-1185">Reference proteome</keyword>
<dbReference type="GO" id="GO:0009279">
    <property type="term" value="C:cell outer membrane"/>
    <property type="evidence" value="ECO:0007669"/>
    <property type="project" value="UniProtKB-SubCell"/>
</dbReference>
<evidence type="ECO:0000256" key="3">
    <source>
        <dbReference type="ARBA" id="ARBA00022729"/>
    </source>
</evidence>
<comment type="function">
    <text evidence="1 7">Assembles around the rod to form the L-ring and probably protects the motor/basal body from shearing forces during rotation.</text>
</comment>
<evidence type="ECO:0000313" key="10">
    <source>
        <dbReference type="Proteomes" id="UP000294614"/>
    </source>
</evidence>
<keyword evidence="6 7" id="KW-0998">Cell outer membrane</keyword>
<gene>
    <name evidence="7" type="primary">flgH</name>
    <name evidence="9" type="ORF">C8D98_0836</name>
</gene>
<dbReference type="PRINTS" id="PR01008">
    <property type="entry name" value="FLGLRINGFLGH"/>
</dbReference>
<dbReference type="EMBL" id="SMGG01000003">
    <property type="protein sequence ID" value="TCK62313.1"/>
    <property type="molecule type" value="Genomic_DNA"/>
</dbReference>
<keyword evidence="9" id="KW-0282">Flagellum</keyword>
<dbReference type="PROSITE" id="PS51257">
    <property type="entry name" value="PROKAR_LIPOPROTEIN"/>
    <property type="match status" value="1"/>
</dbReference>
<keyword evidence="9" id="KW-0969">Cilium</keyword>
<dbReference type="RefSeq" id="WP_132872286.1">
    <property type="nucleotide sequence ID" value="NZ_JAJUHT010000014.1"/>
</dbReference>
<dbReference type="PANTHER" id="PTHR34933:SF1">
    <property type="entry name" value="FLAGELLAR L-RING PROTEIN"/>
    <property type="match status" value="1"/>
</dbReference>
<reference evidence="9 10" key="1">
    <citation type="submission" date="2019-03" db="EMBL/GenBank/DDBJ databases">
        <title>Genomic Encyclopedia of Type Strains, Phase IV (KMG-IV): sequencing the most valuable type-strain genomes for metagenomic binning, comparative biology and taxonomic classification.</title>
        <authorList>
            <person name="Goeker M."/>
        </authorList>
    </citation>
    <scope>NUCLEOTIDE SEQUENCE [LARGE SCALE GENOMIC DNA]</scope>
    <source>
        <strain evidence="9 10">DSM 24984</strain>
    </source>
</reference>
<keyword evidence="4 7" id="KW-0472">Membrane</keyword>
<evidence type="ECO:0000256" key="8">
    <source>
        <dbReference type="SAM" id="SignalP"/>
    </source>
</evidence>
<dbReference type="InterPro" id="IPR000527">
    <property type="entry name" value="Flag_Lring"/>
</dbReference>
<dbReference type="Pfam" id="PF02107">
    <property type="entry name" value="FlgH"/>
    <property type="match status" value="1"/>
</dbReference>
<organism evidence="9 10">
    <name type="scientific">Seleniivibrio woodruffii</name>
    <dbReference type="NCBI Taxonomy" id="1078050"/>
    <lineage>
        <taxon>Bacteria</taxon>
        <taxon>Pseudomonadati</taxon>
        <taxon>Deferribacterota</taxon>
        <taxon>Deferribacteres</taxon>
        <taxon>Deferribacterales</taxon>
        <taxon>Geovibrionaceae</taxon>
        <taxon>Seleniivibrio</taxon>
    </lineage>
</organism>
<evidence type="ECO:0000256" key="4">
    <source>
        <dbReference type="ARBA" id="ARBA00023136"/>
    </source>
</evidence>
<sequence length="228" mass="24543">MKKHGLIVMMSAVLAMAGCATGPTLNNDAINKSYKKEVEEYRKDSEAKKLNSTPSLWTGGGSNSSLFLDYKNRSIGEIVTINIMESSFSTNSVNTDTTKESSSNSVANSIFGIPLSKYNTNAKSSSNFKGGGKRSKRDTVTGTMSARVVEVMPSGNVVLEGHKEILVDNEKQVITLSGIARLRDINLENTINSTDLADTKISYNGKGQLTLASIPGWLLSILGWISPL</sequence>
<evidence type="ECO:0000256" key="5">
    <source>
        <dbReference type="ARBA" id="ARBA00023143"/>
    </source>
</evidence>
<feature type="signal peptide" evidence="8">
    <location>
        <begin position="1"/>
        <end position="17"/>
    </location>
</feature>
<dbReference type="AlphaFoldDB" id="A0A4R1KE87"/>
<dbReference type="PANTHER" id="PTHR34933">
    <property type="entry name" value="FLAGELLAR L-RING PROTEIN"/>
    <property type="match status" value="1"/>
</dbReference>
<dbReference type="OrthoDB" id="9789227at2"/>
<keyword evidence="7" id="KW-0449">Lipoprotein</keyword>
<comment type="subunit">
    <text evidence="7">The basal body constitutes a major portion of the flagellar organelle and consists of four rings (L,P,S, and M) mounted on a central rod.</text>
</comment>
<evidence type="ECO:0000313" key="9">
    <source>
        <dbReference type="EMBL" id="TCK62313.1"/>
    </source>
</evidence>
<dbReference type="HAMAP" id="MF_00415">
    <property type="entry name" value="FlgH"/>
    <property type="match status" value="1"/>
</dbReference>
<name>A0A4R1KE87_9BACT</name>
<accession>A0A4R1KE87</accession>
<dbReference type="GO" id="GO:0009427">
    <property type="term" value="C:bacterial-type flagellum basal body, distal rod, L ring"/>
    <property type="evidence" value="ECO:0007669"/>
    <property type="project" value="InterPro"/>
</dbReference>
<comment type="subcellular location">
    <subcellularLocation>
        <location evidence="7">Cell outer membrane</location>
        <topology evidence="7">Lipid-anchor</topology>
    </subcellularLocation>
    <subcellularLocation>
        <location evidence="7">Bacterial flagellum basal body</location>
    </subcellularLocation>
</comment>
<evidence type="ECO:0000256" key="2">
    <source>
        <dbReference type="ARBA" id="ARBA00006929"/>
    </source>
</evidence>
<comment type="similarity">
    <text evidence="2 7">Belongs to the FlgH family.</text>
</comment>
<comment type="caution">
    <text evidence="9">The sequence shown here is derived from an EMBL/GenBank/DDBJ whole genome shotgun (WGS) entry which is preliminary data.</text>
</comment>
<dbReference type="GO" id="GO:0003774">
    <property type="term" value="F:cytoskeletal motor activity"/>
    <property type="evidence" value="ECO:0007669"/>
    <property type="project" value="InterPro"/>
</dbReference>
<protein>
    <recommendedName>
        <fullName evidence="7">Flagellar L-ring protein</fullName>
    </recommendedName>
    <alternativeName>
        <fullName evidence="7">Basal body L-ring protein</fullName>
    </alternativeName>
</protein>
<evidence type="ECO:0000256" key="7">
    <source>
        <dbReference type="HAMAP-Rule" id="MF_00415"/>
    </source>
</evidence>
<dbReference type="Proteomes" id="UP000294614">
    <property type="component" value="Unassembled WGS sequence"/>
</dbReference>
<keyword evidence="3 7" id="KW-0732">Signal</keyword>
<evidence type="ECO:0000256" key="1">
    <source>
        <dbReference type="ARBA" id="ARBA00002591"/>
    </source>
</evidence>
<keyword evidence="9" id="KW-0966">Cell projection</keyword>
<proteinExistence type="inferred from homology"/>
<keyword evidence="5 7" id="KW-0975">Bacterial flagellum</keyword>
<feature type="chain" id="PRO_5020239340" description="Flagellar L-ring protein" evidence="8">
    <location>
        <begin position="18"/>
        <end position="228"/>
    </location>
</feature>